<dbReference type="GO" id="GO:0003723">
    <property type="term" value="F:RNA binding"/>
    <property type="evidence" value="ECO:0007669"/>
    <property type="project" value="UniProtKB-KW"/>
</dbReference>
<evidence type="ECO:0000256" key="4">
    <source>
        <dbReference type="ARBA" id="ARBA00022603"/>
    </source>
</evidence>
<dbReference type="STRING" id="349161.Dred_2060"/>
<keyword evidence="4 10" id="KW-0489">Methyltransferase</keyword>
<dbReference type="HOGENOM" id="CLU_014042_0_0_9"/>
<evidence type="ECO:0000259" key="9">
    <source>
        <dbReference type="SMART" id="SM00359"/>
    </source>
</evidence>
<evidence type="ECO:0000256" key="2">
    <source>
        <dbReference type="ARBA" id="ARBA00022490"/>
    </source>
</evidence>
<dbReference type="SMART" id="SM00359">
    <property type="entry name" value="PUA"/>
    <property type="match status" value="1"/>
</dbReference>
<dbReference type="PANTHER" id="PTHR42873:SF1">
    <property type="entry name" value="S-ADENOSYLMETHIONINE-DEPENDENT METHYLTRANSFERASE DOMAIN-CONTAINING PROTEIN"/>
    <property type="match status" value="1"/>
</dbReference>
<sequence>MLTSIFILAHKSCGDTIKNWVNWGFVLMTKVVLHQGKQKRIAGGHPWVYWGEIKEIIGDFNPGDIVEVVDFRDRFVGRGYINPASQITVRIMTRNSEEEINEEFFRKRIQGAWEYRQKVVRESNACRVIFGEADFLPALIVDKFGDYLSVQTLALGIDVHKETIFKLLQEIVQPKGMYERNDVSVRKLEGLPLITGFIGEPFDPKVVIKENGIQFVVDLEGGQKTGYFLDQRENRMALQGLVKGSRVLDCFCHTGTFSMYATKYGAKEVLGLDIAAPALEVARVNAQLNGYGDRCTFKECNSFDELRAMERAEEKFDVVILDPPAFTKSRKAIEGAIRGYKEINLRGMKLLPPGGYLITCSCSYHMHEDMFLDVILDAARDAGRQLRLVELRRQAKDHPMLLGYPESHYLKCVVLQVW</sequence>
<dbReference type="SUPFAM" id="SSF53335">
    <property type="entry name" value="S-adenosyl-L-methionine-dependent methyltransferases"/>
    <property type="match status" value="1"/>
</dbReference>
<protein>
    <submittedName>
        <fullName evidence="10">SAM-dependent methyltransferase</fullName>
        <ecNumber evidence="10">2.1.1.-</ecNumber>
    </submittedName>
</protein>
<dbReference type="CDD" id="cd21153">
    <property type="entry name" value="PUA_RlmI"/>
    <property type="match status" value="1"/>
</dbReference>
<dbReference type="Proteomes" id="UP000001556">
    <property type="component" value="Chromosome"/>
</dbReference>
<evidence type="ECO:0000256" key="7">
    <source>
        <dbReference type="ARBA" id="ARBA00022884"/>
    </source>
</evidence>
<evidence type="ECO:0000256" key="5">
    <source>
        <dbReference type="ARBA" id="ARBA00022679"/>
    </source>
</evidence>
<reference evidence="10 11" key="1">
    <citation type="submission" date="2007-03" db="EMBL/GenBank/DDBJ databases">
        <title>Complete sequence of Desulfotomaculum reducens MI-1.</title>
        <authorList>
            <consortium name="US DOE Joint Genome Institute"/>
            <person name="Copeland A."/>
            <person name="Lucas S."/>
            <person name="Lapidus A."/>
            <person name="Barry K."/>
            <person name="Detter J.C."/>
            <person name="Glavina del Rio T."/>
            <person name="Hammon N."/>
            <person name="Israni S."/>
            <person name="Dalin E."/>
            <person name="Tice H."/>
            <person name="Pitluck S."/>
            <person name="Sims D."/>
            <person name="Brettin T."/>
            <person name="Bruce D."/>
            <person name="Han C."/>
            <person name="Tapia R."/>
            <person name="Schmutz J."/>
            <person name="Larimer F."/>
            <person name="Land M."/>
            <person name="Hauser L."/>
            <person name="Kyrpides N."/>
            <person name="Kim E."/>
            <person name="Tebo B.M."/>
            <person name="Richardson P."/>
        </authorList>
    </citation>
    <scope>NUCLEOTIDE SEQUENCE [LARGE SCALE GENOMIC DNA]</scope>
    <source>
        <strain evidence="10 11">MI-1</strain>
    </source>
</reference>
<dbReference type="InterPro" id="IPR029063">
    <property type="entry name" value="SAM-dependent_MTases_sf"/>
</dbReference>
<dbReference type="GO" id="GO:0006364">
    <property type="term" value="P:rRNA processing"/>
    <property type="evidence" value="ECO:0007669"/>
    <property type="project" value="UniProtKB-KW"/>
</dbReference>
<dbReference type="Gene3D" id="3.30.750.80">
    <property type="entry name" value="RNA methyltransferase domain (HRMD) like"/>
    <property type="match status" value="1"/>
</dbReference>
<evidence type="ECO:0000256" key="6">
    <source>
        <dbReference type="ARBA" id="ARBA00022691"/>
    </source>
</evidence>
<keyword evidence="5 10" id="KW-0808">Transferase</keyword>
<dbReference type="InterPro" id="IPR002478">
    <property type="entry name" value="PUA"/>
</dbReference>
<keyword evidence="2" id="KW-0963">Cytoplasm</keyword>
<dbReference type="InterPro" id="IPR015947">
    <property type="entry name" value="PUA-like_sf"/>
</dbReference>
<evidence type="ECO:0000256" key="8">
    <source>
        <dbReference type="ARBA" id="ARBA00038091"/>
    </source>
</evidence>
<accession>A4J674</accession>
<dbReference type="PANTHER" id="PTHR42873">
    <property type="entry name" value="RIBOSOMAL RNA LARGE SUBUNIT METHYLTRANSFERASE"/>
    <property type="match status" value="1"/>
</dbReference>
<dbReference type="CDD" id="cd02440">
    <property type="entry name" value="AdoMet_MTases"/>
    <property type="match status" value="1"/>
</dbReference>
<keyword evidence="11" id="KW-1185">Reference proteome</keyword>
<dbReference type="SUPFAM" id="SSF88697">
    <property type="entry name" value="PUA domain-like"/>
    <property type="match status" value="1"/>
</dbReference>
<dbReference type="EC" id="2.1.1.-" evidence="10"/>
<proteinExistence type="inferred from homology"/>
<dbReference type="GO" id="GO:0032259">
    <property type="term" value="P:methylation"/>
    <property type="evidence" value="ECO:0007669"/>
    <property type="project" value="UniProtKB-KW"/>
</dbReference>
<gene>
    <name evidence="10" type="ordered locus">Dred_2060</name>
</gene>
<dbReference type="Gene3D" id="3.40.50.150">
    <property type="entry name" value="Vaccinia Virus protein VP39"/>
    <property type="match status" value="1"/>
</dbReference>
<comment type="similarity">
    <text evidence="8">Belongs to the methyltransferase superfamily. RlmI family.</text>
</comment>
<dbReference type="Pfam" id="PF17785">
    <property type="entry name" value="PUA_3"/>
    <property type="match status" value="1"/>
</dbReference>
<organism evidence="10 11">
    <name type="scientific">Desulforamulus reducens (strain ATCC BAA-1160 / DSM 100696 / MI-1)</name>
    <name type="common">Desulfotomaculum reducens</name>
    <dbReference type="NCBI Taxonomy" id="349161"/>
    <lineage>
        <taxon>Bacteria</taxon>
        <taxon>Bacillati</taxon>
        <taxon>Bacillota</taxon>
        <taxon>Clostridia</taxon>
        <taxon>Eubacteriales</taxon>
        <taxon>Peptococcaceae</taxon>
        <taxon>Desulforamulus</taxon>
    </lineage>
</organism>
<keyword evidence="3" id="KW-0698">rRNA processing</keyword>
<dbReference type="InterPro" id="IPR019614">
    <property type="entry name" value="SAM-dep_methyl-trfase"/>
</dbReference>
<evidence type="ECO:0000256" key="3">
    <source>
        <dbReference type="ARBA" id="ARBA00022552"/>
    </source>
</evidence>
<feature type="domain" description="PUA" evidence="9">
    <location>
        <begin position="29"/>
        <end position="114"/>
    </location>
</feature>
<dbReference type="KEGG" id="drm:Dred_2060"/>
<comment type="subcellular location">
    <subcellularLocation>
        <location evidence="1">Cytoplasm</location>
    </subcellularLocation>
</comment>
<dbReference type="InterPro" id="IPR036974">
    <property type="entry name" value="PUA_sf"/>
</dbReference>
<evidence type="ECO:0000313" key="10">
    <source>
        <dbReference type="EMBL" id="ABO50577.1"/>
    </source>
</evidence>
<keyword evidence="7" id="KW-0694">RNA-binding</keyword>
<name>A4J674_DESRM</name>
<dbReference type="eggNOG" id="COG1092">
    <property type="taxonomic scope" value="Bacteria"/>
</dbReference>
<dbReference type="PROSITE" id="PS50890">
    <property type="entry name" value="PUA"/>
    <property type="match status" value="1"/>
</dbReference>
<evidence type="ECO:0000256" key="1">
    <source>
        <dbReference type="ARBA" id="ARBA00004496"/>
    </source>
</evidence>
<dbReference type="EMBL" id="CP000612">
    <property type="protein sequence ID" value="ABO50577.1"/>
    <property type="molecule type" value="Genomic_DNA"/>
</dbReference>
<dbReference type="Gene3D" id="2.30.130.10">
    <property type="entry name" value="PUA domain"/>
    <property type="match status" value="1"/>
</dbReference>
<dbReference type="CDD" id="cd11572">
    <property type="entry name" value="RlmI_M_like"/>
    <property type="match status" value="1"/>
</dbReference>
<evidence type="ECO:0000313" key="11">
    <source>
        <dbReference type="Proteomes" id="UP000001556"/>
    </source>
</evidence>
<dbReference type="GO" id="GO:0008168">
    <property type="term" value="F:methyltransferase activity"/>
    <property type="evidence" value="ECO:0007669"/>
    <property type="project" value="UniProtKB-KW"/>
</dbReference>
<dbReference type="Pfam" id="PF10672">
    <property type="entry name" value="Methyltrans_SAM"/>
    <property type="match status" value="1"/>
</dbReference>
<dbReference type="InterPro" id="IPR041532">
    <property type="entry name" value="RlmI-like_PUA"/>
</dbReference>
<keyword evidence="6" id="KW-0949">S-adenosyl-L-methionine</keyword>
<dbReference type="AlphaFoldDB" id="A4J674"/>